<evidence type="ECO:0000313" key="1">
    <source>
        <dbReference type="EMBL" id="GCC50005.1"/>
    </source>
</evidence>
<dbReference type="EMBL" id="BHXQ01000001">
    <property type="protein sequence ID" value="GCC50005.1"/>
    <property type="molecule type" value="Genomic_DNA"/>
</dbReference>
<dbReference type="RefSeq" id="WP_127120665.1">
    <property type="nucleotide sequence ID" value="NZ_BHXQ01000001.1"/>
</dbReference>
<keyword evidence="2" id="KW-1185">Reference proteome</keyword>
<sequence>MQFHPNELFLLYNPQSNSGKQTKAMAKDICSNINEIDALHEKLIPTYWKEVVTMLGISPAELLDKSHPDYASKVGENSYTMEGWLEVLARNPQLLKAPIAIYNKRAIFCETPTDIMKLAVTAKAGEKILPHLRGNA</sequence>
<protein>
    <submittedName>
        <fullName evidence="1">Glutaredoxin</fullName>
    </submittedName>
</protein>
<organism evidence="1 2">
    <name type="scientific">Chryseotalea sanaruensis</name>
    <dbReference type="NCBI Taxonomy" id="2482724"/>
    <lineage>
        <taxon>Bacteria</taxon>
        <taxon>Pseudomonadati</taxon>
        <taxon>Bacteroidota</taxon>
        <taxon>Cytophagia</taxon>
        <taxon>Cytophagales</taxon>
        <taxon>Chryseotaleaceae</taxon>
        <taxon>Chryseotalea</taxon>
    </lineage>
</organism>
<name>A0A401U570_9BACT</name>
<dbReference type="Gene3D" id="3.40.30.10">
    <property type="entry name" value="Glutaredoxin"/>
    <property type="match status" value="1"/>
</dbReference>
<reference evidence="1 2" key="1">
    <citation type="submission" date="2018-11" db="EMBL/GenBank/DDBJ databases">
        <title>Chryseotalea sanarue gen. nov., sp., nov., a member of the family Cytophagaceae, isolated from a brackish lake in Hamamatsu Japan.</title>
        <authorList>
            <person name="Maejima Y."/>
            <person name="Iino T."/>
            <person name="Muraguchi Y."/>
            <person name="Fukuda K."/>
            <person name="Ohkuma M."/>
            <person name="Moriuchi R."/>
            <person name="Dohra H."/>
            <person name="Kimbara K."/>
            <person name="Shintani M."/>
        </authorList>
    </citation>
    <scope>NUCLEOTIDE SEQUENCE [LARGE SCALE GENOMIC DNA]</scope>
    <source>
        <strain evidence="1 2">Ys</strain>
    </source>
</reference>
<dbReference type="OrthoDB" id="979538at2"/>
<accession>A0A401U570</accession>
<proteinExistence type="predicted"/>
<dbReference type="InterPro" id="IPR036249">
    <property type="entry name" value="Thioredoxin-like_sf"/>
</dbReference>
<dbReference type="Proteomes" id="UP000288227">
    <property type="component" value="Unassembled WGS sequence"/>
</dbReference>
<comment type="caution">
    <text evidence="1">The sequence shown here is derived from an EMBL/GenBank/DDBJ whole genome shotgun (WGS) entry which is preliminary data.</text>
</comment>
<dbReference type="AlphaFoldDB" id="A0A401U570"/>
<evidence type="ECO:0000313" key="2">
    <source>
        <dbReference type="Proteomes" id="UP000288227"/>
    </source>
</evidence>
<gene>
    <name evidence="1" type="ORF">SanaruYs_02200</name>
</gene>
<dbReference type="SUPFAM" id="SSF52833">
    <property type="entry name" value="Thioredoxin-like"/>
    <property type="match status" value="1"/>
</dbReference>